<dbReference type="eggNOG" id="KOG0101">
    <property type="taxonomic scope" value="Eukaryota"/>
</dbReference>
<sequence>MGSDVRLVLEPETAIVHAVDQELGKPDVGDVVVVCDAGGGTVDLTSYIMDQVSPTCEISEAAPGAGNACGTALESFERVVKRKFNGSDDPRVIQVPGILDAKDAGIVRGRLLMPGGQIRTDFEPIISTITSLVQVQIDISKRKGQVKIVYLVGGFGENAWLRQSLKRVVPEGTQVISPTDAWTAVLRGALIIGLAEASSLSTKVRVVSRAARKAYGCLIGTRFRARVHQHSRKYFDSFEGHYRIYVMDWFVKKGYHLKENEHLSVEYVQEKLVTDGRFDEMEVTLYSFESNMSRPDKDHALPLYQENGAKQLVKLTADLSSIPTSMLPIKKGADRKKYYRISFQIRVNFKPAHMTYSLWYKNTCYGTVDAEYL</sequence>
<dbReference type="HOGENOM" id="CLU_009958_6_1_1"/>
<evidence type="ECO:0000313" key="2">
    <source>
        <dbReference type="Proteomes" id="UP000019373"/>
    </source>
</evidence>
<dbReference type="Proteomes" id="UP000019373">
    <property type="component" value="Unassembled WGS sequence"/>
</dbReference>
<dbReference type="OrthoDB" id="4213913at2759"/>
<protein>
    <submittedName>
        <fullName evidence="1">Uncharacterized protein</fullName>
    </submittedName>
</protein>
<dbReference type="RefSeq" id="XP_007803895.1">
    <property type="nucleotide sequence ID" value="XM_007805704.1"/>
</dbReference>
<organism evidence="1 2">
    <name type="scientific">Endocarpon pusillum (strain Z07020 / HMAS-L-300199)</name>
    <name type="common">Lichen-forming fungus</name>
    <dbReference type="NCBI Taxonomy" id="1263415"/>
    <lineage>
        <taxon>Eukaryota</taxon>
        <taxon>Fungi</taxon>
        <taxon>Dikarya</taxon>
        <taxon>Ascomycota</taxon>
        <taxon>Pezizomycotina</taxon>
        <taxon>Eurotiomycetes</taxon>
        <taxon>Chaetothyriomycetidae</taxon>
        <taxon>Verrucariales</taxon>
        <taxon>Verrucariaceae</taxon>
        <taxon>Endocarpon</taxon>
    </lineage>
</organism>
<keyword evidence="2" id="KW-1185">Reference proteome</keyword>
<name>U1FZQ8_ENDPU</name>
<evidence type="ECO:0000313" key="1">
    <source>
        <dbReference type="EMBL" id="ERF70437.1"/>
    </source>
</evidence>
<dbReference type="SUPFAM" id="SSF53067">
    <property type="entry name" value="Actin-like ATPase domain"/>
    <property type="match status" value="1"/>
</dbReference>
<dbReference type="PANTHER" id="PTHR14187:SF82">
    <property type="entry name" value="FAMILY CHAPERONE, PUTATIVE (AFU_ORTHOLOGUE AFUA_7G08575)-RELATED"/>
    <property type="match status" value="1"/>
</dbReference>
<dbReference type="GeneID" id="19239669"/>
<reference evidence="2" key="1">
    <citation type="journal article" date="2014" name="BMC Genomics">
        <title>Genome characteristics reveal the impact of lichenization on lichen-forming fungus Endocarpon pusillum Hedwig (Verrucariales, Ascomycota).</title>
        <authorList>
            <person name="Wang Y.-Y."/>
            <person name="Liu B."/>
            <person name="Zhang X.-Y."/>
            <person name="Zhou Q.-M."/>
            <person name="Zhang T."/>
            <person name="Li H."/>
            <person name="Yu Y.-F."/>
            <person name="Zhang X.-L."/>
            <person name="Hao X.-Y."/>
            <person name="Wang M."/>
            <person name="Wang L."/>
            <person name="Wei J.-C."/>
        </authorList>
    </citation>
    <scope>NUCLEOTIDE SEQUENCE [LARGE SCALE GENOMIC DNA]</scope>
    <source>
        <strain evidence="2">Z07020 / HMAS-L-300199</strain>
    </source>
</reference>
<gene>
    <name evidence="1" type="ORF">EPUS_04715</name>
</gene>
<dbReference type="CDD" id="cd10170">
    <property type="entry name" value="ASKHA_NBD_HSP70"/>
    <property type="match status" value="1"/>
</dbReference>
<dbReference type="InterPro" id="IPR043129">
    <property type="entry name" value="ATPase_NBD"/>
</dbReference>
<accession>U1FZQ8</accession>
<dbReference type="EMBL" id="KE721317">
    <property type="protein sequence ID" value="ERF70437.1"/>
    <property type="molecule type" value="Genomic_DNA"/>
</dbReference>
<dbReference type="AlphaFoldDB" id="U1FZQ8"/>
<proteinExistence type="predicted"/>
<dbReference type="OMA" id="RIDANIF"/>
<dbReference type="PANTHER" id="PTHR14187">
    <property type="entry name" value="ALPHA KINASE/ELONGATION FACTOR 2 KINASE"/>
    <property type="match status" value="1"/>
</dbReference>